<name>A0A8S1J5R8_9CHLO</name>
<protein>
    <submittedName>
        <fullName evidence="1">Uncharacterized protein</fullName>
    </submittedName>
</protein>
<organism evidence="1 2">
    <name type="scientific">Ostreobium quekettii</name>
    <dbReference type="NCBI Taxonomy" id="121088"/>
    <lineage>
        <taxon>Eukaryota</taxon>
        <taxon>Viridiplantae</taxon>
        <taxon>Chlorophyta</taxon>
        <taxon>core chlorophytes</taxon>
        <taxon>Ulvophyceae</taxon>
        <taxon>TCBD clade</taxon>
        <taxon>Bryopsidales</taxon>
        <taxon>Ostreobineae</taxon>
        <taxon>Ostreobiaceae</taxon>
        <taxon>Ostreobium</taxon>
    </lineage>
</organism>
<comment type="caution">
    <text evidence="1">The sequence shown here is derived from an EMBL/GenBank/DDBJ whole genome shotgun (WGS) entry which is preliminary data.</text>
</comment>
<accession>A0A8S1J5R8</accession>
<sequence>MIGNGASIKTEEKEVLLRAMQHVVFHGVVREEDLEMVQLGRLLIKVFQQAVITTQSGANMISSRSYQRSHMRCNQYVTMKYINDNPPHAGTQVVYGARIQFFVANPFTSDAMSPTSNHFTFLLMWTSIMETLL</sequence>
<gene>
    <name evidence="1" type="ORF">OSTQU699_LOCUS8348</name>
</gene>
<reference evidence="1" key="1">
    <citation type="submission" date="2020-12" db="EMBL/GenBank/DDBJ databases">
        <authorList>
            <person name="Iha C."/>
        </authorList>
    </citation>
    <scope>NUCLEOTIDE SEQUENCE</scope>
</reference>
<dbReference type="AlphaFoldDB" id="A0A8S1J5R8"/>
<dbReference type="EMBL" id="CAJHUC010002020">
    <property type="protein sequence ID" value="CAD7702991.1"/>
    <property type="molecule type" value="Genomic_DNA"/>
</dbReference>
<dbReference type="Proteomes" id="UP000708148">
    <property type="component" value="Unassembled WGS sequence"/>
</dbReference>
<evidence type="ECO:0000313" key="1">
    <source>
        <dbReference type="EMBL" id="CAD7702991.1"/>
    </source>
</evidence>
<proteinExistence type="predicted"/>
<evidence type="ECO:0000313" key="2">
    <source>
        <dbReference type="Proteomes" id="UP000708148"/>
    </source>
</evidence>
<keyword evidence="2" id="KW-1185">Reference proteome</keyword>